<dbReference type="EMBL" id="FZMP01000001">
    <property type="protein sequence ID" value="SNQ58884.1"/>
    <property type="molecule type" value="Genomic_DNA"/>
</dbReference>
<reference evidence="2" key="1">
    <citation type="submission" date="2017-06" db="EMBL/GenBank/DDBJ databases">
        <authorList>
            <person name="Cremers G."/>
        </authorList>
    </citation>
    <scope>NUCLEOTIDE SEQUENCE [LARGE SCALE GENOMIC DNA]</scope>
</reference>
<accession>A0A284VHZ2</accession>
<dbReference type="AlphaFoldDB" id="A0A284VHZ2"/>
<protein>
    <submittedName>
        <fullName evidence="1">Uncharacterized protein</fullName>
    </submittedName>
</protein>
<organism evidence="1 2">
    <name type="scientific">Candidatus Methanoperedens nitratireducens</name>
    <dbReference type="NCBI Taxonomy" id="1392998"/>
    <lineage>
        <taxon>Archaea</taxon>
        <taxon>Methanobacteriati</taxon>
        <taxon>Methanobacteriota</taxon>
        <taxon>Stenosarchaea group</taxon>
        <taxon>Methanomicrobia</taxon>
        <taxon>Methanosarcinales</taxon>
        <taxon>ANME-2 cluster</taxon>
        <taxon>Candidatus Methanoperedentaceae</taxon>
        <taxon>Candidatus Methanoperedens</taxon>
    </lineage>
</organism>
<gene>
    <name evidence="1" type="ORF">MNV_10012</name>
</gene>
<sequence length="66" mass="7854">MNNSFILDKVAVRLGYDDKRMVYDELSLRAKILNRLVEENILDYYKVRDIIWNYQAKGLDGIPFEV</sequence>
<evidence type="ECO:0000313" key="1">
    <source>
        <dbReference type="EMBL" id="SNQ58884.1"/>
    </source>
</evidence>
<dbReference type="Proteomes" id="UP000218615">
    <property type="component" value="Unassembled WGS sequence"/>
</dbReference>
<proteinExistence type="predicted"/>
<name>A0A284VHZ2_9EURY</name>
<evidence type="ECO:0000313" key="2">
    <source>
        <dbReference type="Proteomes" id="UP000218615"/>
    </source>
</evidence>
<keyword evidence="2" id="KW-1185">Reference proteome</keyword>
<dbReference type="RefSeq" id="WP_256999870.1">
    <property type="nucleotide sequence ID" value="NZ_FZMP01000001.1"/>
</dbReference>